<accession>A0A2P2NMD1</accession>
<organism evidence="1">
    <name type="scientific">Rhizophora mucronata</name>
    <name type="common">Asiatic mangrove</name>
    <dbReference type="NCBI Taxonomy" id="61149"/>
    <lineage>
        <taxon>Eukaryota</taxon>
        <taxon>Viridiplantae</taxon>
        <taxon>Streptophyta</taxon>
        <taxon>Embryophyta</taxon>
        <taxon>Tracheophyta</taxon>
        <taxon>Spermatophyta</taxon>
        <taxon>Magnoliopsida</taxon>
        <taxon>eudicotyledons</taxon>
        <taxon>Gunneridae</taxon>
        <taxon>Pentapetalae</taxon>
        <taxon>rosids</taxon>
        <taxon>fabids</taxon>
        <taxon>Malpighiales</taxon>
        <taxon>Rhizophoraceae</taxon>
        <taxon>Rhizophora</taxon>
    </lineage>
</organism>
<dbReference type="EMBL" id="GGEC01063152">
    <property type="protein sequence ID" value="MBX43636.1"/>
    <property type="molecule type" value="Transcribed_RNA"/>
</dbReference>
<name>A0A2P2NMD1_RHIMU</name>
<dbReference type="AlphaFoldDB" id="A0A2P2NMD1"/>
<proteinExistence type="predicted"/>
<sequence length="21" mass="2601">MLLCYLISLDRGWKLKLFFLK</sequence>
<protein>
    <submittedName>
        <fullName evidence="1">Uncharacterized protein</fullName>
    </submittedName>
</protein>
<reference evidence="1" key="1">
    <citation type="submission" date="2018-02" db="EMBL/GenBank/DDBJ databases">
        <title>Rhizophora mucronata_Transcriptome.</title>
        <authorList>
            <person name="Meera S.P."/>
            <person name="Sreeshan A."/>
            <person name="Augustine A."/>
        </authorList>
    </citation>
    <scope>NUCLEOTIDE SEQUENCE</scope>
    <source>
        <tissue evidence="1">Leaf</tissue>
    </source>
</reference>
<evidence type="ECO:0000313" key="1">
    <source>
        <dbReference type="EMBL" id="MBX43636.1"/>
    </source>
</evidence>